<dbReference type="EMBL" id="FNJI01000006">
    <property type="protein sequence ID" value="SDO83435.1"/>
    <property type="molecule type" value="Genomic_DNA"/>
</dbReference>
<evidence type="ECO:0000256" key="6">
    <source>
        <dbReference type="SAM" id="MobiDB-lite"/>
    </source>
</evidence>
<dbReference type="InterPro" id="IPR037121">
    <property type="entry name" value="Ribosomal_bL25_C"/>
</dbReference>
<keyword evidence="3 5" id="KW-0689">Ribosomal protein</keyword>
<dbReference type="InterPro" id="IPR020057">
    <property type="entry name" value="Ribosomal_bL25_b-dom"/>
</dbReference>
<keyword evidence="10" id="KW-1185">Reference proteome</keyword>
<feature type="compositionally biased region" description="Acidic residues" evidence="6">
    <location>
        <begin position="190"/>
        <end position="209"/>
    </location>
</feature>
<sequence>MLQVEMSASVRTASGKGPMRQLRMQGFTPAVVYGAGAEAQKLQCDTKDLTAKLIKYARKNTIVTLKIDNGVEKDVVVGEIQTDPVKDTLIHVDFLEIDLKQERSFNVPVKYQGKAKGVDLGGILVVGCDTVVLKGKPLDIPEEIVISVSGLLIGDKIKCRHIELPENVEMVTEGRTVAVSVVTPGAKVSDDDEEEETVAEGSEGEASEE</sequence>
<evidence type="ECO:0000256" key="2">
    <source>
        <dbReference type="ARBA" id="ARBA00022884"/>
    </source>
</evidence>
<evidence type="ECO:0000259" key="8">
    <source>
        <dbReference type="Pfam" id="PF14693"/>
    </source>
</evidence>
<dbReference type="InterPro" id="IPR001021">
    <property type="entry name" value="Ribosomal_bL25_long"/>
</dbReference>
<evidence type="ECO:0000256" key="5">
    <source>
        <dbReference type="HAMAP-Rule" id="MF_01334"/>
    </source>
</evidence>
<dbReference type="GO" id="GO:0008097">
    <property type="term" value="F:5S rRNA binding"/>
    <property type="evidence" value="ECO:0007669"/>
    <property type="project" value="InterPro"/>
</dbReference>
<dbReference type="PANTHER" id="PTHR33284">
    <property type="entry name" value="RIBOSOMAL PROTEIN L25/GLN-TRNA SYNTHETASE, ANTI-CODON-BINDING DOMAIN-CONTAINING PROTEIN"/>
    <property type="match status" value="1"/>
</dbReference>
<evidence type="ECO:0000256" key="1">
    <source>
        <dbReference type="ARBA" id="ARBA00022730"/>
    </source>
</evidence>
<dbReference type="GO" id="GO:0022625">
    <property type="term" value="C:cytosolic large ribosomal subunit"/>
    <property type="evidence" value="ECO:0007669"/>
    <property type="project" value="TreeGrafter"/>
</dbReference>
<dbReference type="Proteomes" id="UP000199073">
    <property type="component" value="Unassembled WGS sequence"/>
</dbReference>
<comment type="function">
    <text evidence="5">This is one of the proteins that binds to the 5S RNA in the ribosome where it forms part of the central protuberance.</text>
</comment>
<dbReference type="Gene3D" id="2.170.120.20">
    <property type="entry name" value="Ribosomal protein L25, beta domain"/>
    <property type="match status" value="1"/>
</dbReference>
<evidence type="ECO:0000313" key="10">
    <source>
        <dbReference type="Proteomes" id="UP000199073"/>
    </source>
</evidence>
<keyword evidence="1 5" id="KW-0699">rRNA-binding</keyword>
<feature type="region of interest" description="Disordered" evidence="6">
    <location>
        <begin position="184"/>
        <end position="209"/>
    </location>
</feature>
<feature type="domain" description="Large ribosomal subunit protein bL25 L25" evidence="7">
    <location>
        <begin position="7"/>
        <end position="94"/>
    </location>
</feature>
<dbReference type="RefSeq" id="WP_092220718.1">
    <property type="nucleotide sequence ID" value="NZ_FNJI01000006.1"/>
</dbReference>
<name>A0A1H0MT06_9BACT</name>
<dbReference type="GO" id="GO:0006412">
    <property type="term" value="P:translation"/>
    <property type="evidence" value="ECO:0007669"/>
    <property type="project" value="UniProtKB-UniRule"/>
</dbReference>
<keyword evidence="2 5" id="KW-0694">RNA-binding</keyword>
<dbReference type="CDD" id="cd00495">
    <property type="entry name" value="Ribosomal_L25_TL5_CTC"/>
    <property type="match status" value="1"/>
</dbReference>
<dbReference type="InterPro" id="IPR029751">
    <property type="entry name" value="Ribosomal_L25_dom"/>
</dbReference>
<gene>
    <name evidence="5" type="primary">rplY</name>
    <name evidence="5" type="synonym">ctc</name>
    <name evidence="9" type="ORF">SAMN05660330_01172</name>
</gene>
<comment type="similarity">
    <text evidence="5">Belongs to the bacterial ribosomal protein bL25 family. CTC subfamily.</text>
</comment>
<keyword evidence="4 5" id="KW-0687">Ribonucleoprotein</keyword>
<feature type="domain" description="Large ribosomal subunit protein bL25 beta" evidence="8">
    <location>
        <begin position="105"/>
        <end position="184"/>
    </location>
</feature>
<dbReference type="InterPro" id="IPR020930">
    <property type="entry name" value="Ribosomal_uL5_bac-type"/>
</dbReference>
<evidence type="ECO:0000259" key="7">
    <source>
        <dbReference type="Pfam" id="PF01386"/>
    </source>
</evidence>
<reference evidence="9 10" key="1">
    <citation type="submission" date="2016-10" db="EMBL/GenBank/DDBJ databases">
        <authorList>
            <person name="de Groot N.N."/>
        </authorList>
    </citation>
    <scope>NUCLEOTIDE SEQUENCE [LARGE SCALE GENOMIC DNA]</scope>
    <source>
        <strain evidence="9 10">DSM 12130</strain>
    </source>
</reference>
<dbReference type="SUPFAM" id="SSF50715">
    <property type="entry name" value="Ribosomal protein L25-like"/>
    <property type="match status" value="1"/>
</dbReference>
<dbReference type="InterPro" id="IPR011035">
    <property type="entry name" value="Ribosomal_bL25/Gln-tRNA_synth"/>
</dbReference>
<dbReference type="HAMAP" id="MF_01334">
    <property type="entry name" value="Ribosomal_bL25_CTC"/>
    <property type="match status" value="1"/>
</dbReference>
<protein>
    <recommendedName>
        <fullName evidence="5">Large ribosomal subunit protein bL25</fullName>
    </recommendedName>
    <alternativeName>
        <fullName evidence="5">General stress protein CTC</fullName>
    </alternativeName>
</protein>
<dbReference type="Gene3D" id="2.40.240.10">
    <property type="entry name" value="Ribosomal Protein L25, Chain P"/>
    <property type="match status" value="1"/>
</dbReference>
<dbReference type="InterPro" id="IPR020056">
    <property type="entry name" value="Rbsml_bL25/Gln-tRNA_synth_N"/>
</dbReference>
<comment type="subunit">
    <text evidence="5">Part of the 50S ribosomal subunit; part of the 5S rRNA/L5/L18/L25 subcomplex. Contacts the 5S rRNA. Binds to the 5S rRNA independently of L5 and L18.</text>
</comment>
<dbReference type="Pfam" id="PF14693">
    <property type="entry name" value="Ribosomal_TL5_C"/>
    <property type="match status" value="1"/>
</dbReference>
<dbReference type="PANTHER" id="PTHR33284:SF1">
    <property type="entry name" value="RIBOSOMAL PROTEIN L25_GLN-TRNA SYNTHETASE, ANTI-CODON-BINDING DOMAIN-CONTAINING PROTEIN"/>
    <property type="match status" value="1"/>
</dbReference>
<proteinExistence type="inferred from homology"/>
<accession>A0A1H0MT06</accession>
<dbReference type="GO" id="GO:0003735">
    <property type="term" value="F:structural constituent of ribosome"/>
    <property type="evidence" value="ECO:0007669"/>
    <property type="project" value="InterPro"/>
</dbReference>
<organism evidence="9 10">
    <name type="scientific">Desulforhopalus singaporensis</name>
    <dbReference type="NCBI Taxonomy" id="91360"/>
    <lineage>
        <taxon>Bacteria</taxon>
        <taxon>Pseudomonadati</taxon>
        <taxon>Thermodesulfobacteriota</taxon>
        <taxon>Desulfobulbia</taxon>
        <taxon>Desulfobulbales</taxon>
        <taxon>Desulfocapsaceae</taxon>
        <taxon>Desulforhopalus</taxon>
    </lineage>
</organism>
<dbReference type="NCBIfam" id="TIGR00731">
    <property type="entry name" value="bL25_bact_ctc"/>
    <property type="match status" value="1"/>
</dbReference>
<dbReference type="STRING" id="91360.SAMN05660330_01172"/>
<dbReference type="Pfam" id="PF01386">
    <property type="entry name" value="Ribosomal_L25p"/>
    <property type="match status" value="1"/>
</dbReference>
<evidence type="ECO:0000256" key="4">
    <source>
        <dbReference type="ARBA" id="ARBA00023274"/>
    </source>
</evidence>
<dbReference type="AlphaFoldDB" id="A0A1H0MT06"/>
<dbReference type="OrthoDB" id="9786489at2"/>
<evidence type="ECO:0000313" key="9">
    <source>
        <dbReference type="EMBL" id="SDO83435.1"/>
    </source>
</evidence>
<evidence type="ECO:0000256" key="3">
    <source>
        <dbReference type="ARBA" id="ARBA00022980"/>
    </source>
</evidence>